<feature type="non-terminal residue" evidence="1">
    <location>
        <position position="1"/>
    </location>
</feature>
<reference evidence="1 2" key="1">
    <citation type="journal article" date="2013" name="BMC Genomics">
        <title>The miniature genome of a carnivorous plant Genlisea aurea contains a low number of genes and short non-coding sequences.</title>
        <authorList>
            <person name="Leushkin E.V."/>
            <person name="Sutormin R.A."/>
            <person name="Nabieva E.R."/>
            <person name="Penin A.A."/>
            <person name="Kondrashov A.S."/>
            <person name="Logacheva M.D."/>
        </authorList>
    </citation>
    <scope>NUCLEOTIDE SEQUENCE [LARGE SCALE GENOMIC DNA]</scope>
</reference>
<organism evidence="1 2">
    <name type="scientific">Genlisea aurea</name>
    <dbReference type="NCBI Taxonomy" id="192259"/>
    <lineage>
        <taxon>Eukaryota</taxon>
        <taxon>Viridiplantae</taxon>
        <taxon>Streptophyta</taxon>
        <taxon>Embryophyta</taxon>
        <taxon>Tracheophyta</taxon>
        <taxon>Spermatophyta</taxon>
        <taxon>Magnoliopsida</taxon>
        <taxon>eudicotyledons</taxon>
        <taxon>Gunneridae</taxon>
        <taxon>Pentapetalae</taxon>
        <taxon>asterids</taxon>
        <taxon>lamiids</taxon>
        <taxon>Lamiales</taxon>
        <taxon>Lentibulariaceae</taxon>
        <taxon>Genlisea</taxon>
    </lineage>
</organism>
<dbReference type="EMBL" id="AUSU01000747">
    <property type="protein sequence ID" value="EPS72660.1"/>
    <property type="molecule type" value="Genomic_DNA"/>
</dbReference>
<dbReference type="Pfam" id="PF07797">
    <property type="entry name" value="DUF1639"/>
    <property type="match status" value="1"/>
</dbReference>
<comment type="caution">
    <text evidence="1">The sequence shown here is derived from an EMBL/GenBank/DDBJ whole genome shotgun (WGS) entry which is preliminary data.</text>
</comment>
<gene>
    <name evidence="1" type="ORF">M569_02097</name>
</gene>
<keyword evidence="2" id="KW-1185">Reference proteome</keyword>
<dbReference type="Proteomes" id="UP000015453">
    <property type="component" value="Unassembled WGS sequence"/>
</dbReference>
<sequence length="68" mass="7894">AAEQRRAKFTGTLSKKEIEEDIFSMIGRRPQRRPKKRSRALQKQIENIIPGFWLTEVTADMYKVSVSA</sequence>
<proteinExistence type="predicted"/>
<accession>S8D023</accession>
<name>S8D023_9LAMI</name>
<dbReference type="PANTHER" id="PTHR33130:SF43">
    <property type="entry name" value="OS01G0688600 PROTEIN"/>
    <property type="match status" value="1"/>
</dbReference>
<protein>
    <submittedName>
        <fullName evidence="1">Uncharacterized protein</fullName>
    </submittedName>
</protein>
<dbReference type="AlphaFoldDB" id="S8D023"/>
<dbReference type="InterPro" id="IPR012438">
    <property type="entry name" value="DUF1639"/>
</dbReference>
<evidence type="ECO:0000313" key="2">
    <source>
        <dbReference type="Proteomes" id="UP000015453"/>
    </source>
</evidence>
<evidence type="ECO:0000313" key="1">
    <source>
        <dbReference type="EMBL" id="EPS72660.1"/>
    </source>
</evidence>
<dbReference type="PANTHER" id="PTHR33130">
    <property type="entry name" value="PUTATIVE (DUF1639)-RELATED"/>
    <property type="match status" value="1"/>
</dbReference>
<feature type="non-terminal residue" evidence="1">
    <location>
        <position position="68"/>
    </location>
</feature>